<dbReference type="InterPro" id="IPR029044">
    <property type="entry name" value="Nucleotide-diphossugar_trans"/>
</dbReference>
<dbReference type="PANTHER" id="PTHR43646:SF3">
    <property type="entry name" value="SLR1566 PROTEIN"/>
    <property type="match status" value="1"/>
</dbReference>
<name>A0A927JED3_9ACTN</name>
<keyword evidence="3" id="KW-1185">Reference proteome</keyword>
<dbReference type="AlphaFoldDB" id="A0A927JED3"/>
<comment type="caution">
    <text evidence="2">The sequence shown here is derived from an EMBL/GenBank/DDBJ whole genome shotgun (WGS) entry which is preliminary data.</text>
</comment>
<evidence type="ECO:0000259" key="1">
    <source>
        <dbReference type="Pfam" id="PF00535"/>
    </source>
</evidence>
<dbReference type="PANTHER" id="PTHR43646">
    <property type="entry name" value="GLYCOSYLTRANSFERASE"/>
    <property type="match status" value="1"/>
</dbReference>
<sequence length="381" mass="40756">MLPQRWLAAIGASTAAGLLAIAVVNAATAPRARPGIGRRRPVSVCIPARNERHTLPSLIMDLQQQDTSHDFRVLILDDASTDGTGAAALEAIGSDPRFELRASEEEPPPGWVGKQWACQRLAEHAMARPGVLLFLDADVRLSPSAVDSAVLALESSSADLVSIWPFQAAGSLVEHLIQPLLAWSWLALVPVRLANENLRPSLSIACGQFMATSTDAYRAVGGHARIRGSLVDDLDLAREYRAKGRKTAVVLGGPAASCRMYCSARTLREGYGRWLGHAFGGRTSTTLVLAGIAATQMLPVLLVRARDPRTRALARGGYACLVASRLVAGQVEQGARLQCARIVSAVAHPAAAAGVIALVLDSRVRHRRGQATWRQRPLRLP</sequence>
<dbReference type="Gene3D" id="3.90.550.10">
    <property type="entry name" value="Spore Coat Polysaccharide Biosynthesis Protein SpsA, Chain A"/>
    <property type="match status" value="1"/>
</dbReference>
<organism evidence="2 3">
    <name type="scientific">Lolliginicoccus lacisalsi</name>
    <dbReference type="NCBI Taxonomy" id="2742202"/>
    <lineage>
        <taxon>Bacteria</taxon>
        <taxon>Bacillati</taxon>
        <taxon>Actinomycetota</taxon>
        <taxon>Actinomycetes</taxon>
        <taxon>Mycobacteriales</taxon>
        <taxon>Hoyosellaceae</taxon>
        <taxon>Lolliginicoccus</taxon>
    </lineage>
</organism>
<dbReference type="InterPro" id="IPR001173">
    <property type="entry name" value="Glyco_trans_2-like"/>
</dbReference>
<evidence type="ECO:0000313" key="2">
    <source>
        <dbReference type="EMBL" id="MBD8507746.1"/>
    </source>
</evidence>
<feature type="domain" description="Glycosyltransferase 2-like" evidence="1">
    <location>
        <begin position="43"/>
        <end position="219"/>
    </location>
</feature>
<reference evidence="2" key="1">
    <citation type="submission" date="2020-09" db="EMBL/GenBank/DDBJ databases">
        <title>Hoyosella lacisalsi sp. nov., a halotolerant actinobacterium isolated from soil of Lake Gudzhirganskoe.</title>
        <authorList>
            <person name="Yang Q."/>
            <person name="Guo P.Y."/>
            <person name="Liu S.W."/>
            <person name="Li F.N."/>
            <person name="Sun C.H."/>
        </authorList>
    </citation>
    <scope>NUCLEOTIDE SEQUENCE</scope>
    <source>
        <strain evidence="2">G463</strain>
    </source>
</reference>
<dbReference type="Proteomes" id="UP000642993">
    <property type="component" value="Unassembled WGS sequence"/>
</dbReference>
<accession>A0A927JED3</accession>
<proteinExistence type="predicted"/>
<gene>
    <name evidence="2" type="ORF">HT102_14755</name>
</gene>
<protein>
    <submittedName>
        <fullName evidence="2">Glycosyltransferase</fullName>
    </submittedName>
</protein>
<dbReference type="SUPFAM" id="SSF53448">
    <property type="entry name" value="Nucleotide-diphospho-sugar transferases"/>
    <property type="match status" value="1"/>
</dbReference>
<dbReference type="RefSeq" id="WP_192040205.1">
    <property type="nucleotide sequence ID" value="NZ_JACYWE010000010.1"/>
</dbReference>
<dbReference type="Pfam" id="PF00535">
    <property type="entry name" value="Glycos_transf_2"/>
    <property type="match status" value="1"/>
</dbReference>
<evidence type="ECO:0000313" key="3">
    <source>
        <dbReference type="Proteomes" id="UP000642993"/>
    </source>
</evidence>
<dbReference type="EMBL" id="JACYWE010000010">
    <property type="protein sequence ID" value="MBD8507746.1"/>
    <property type="molecule type" value="Genomic_DNA"/>
</dbReference>